<name>A0A7W6UMQ5_9HYPH</name>
<sequence length="53" mass="6018">MFPRAALRLRNAGAVLMEDDNEDALRDLAGELGMTHNDTIRFIVRKWTVARCS</sequence>
<evidence type="ECO:0000313" key="2">
    <source>
        <dbReference type="Proteomes" id="UP000533724"/>
    </source>
</evidence>
<gene>
    <name evidence="1" type="ORF">GGE15_003148</name>
</gene>
<evidence type="ECO:0000313" key="1">
    <source>
        <dbReference type="EMBL" id="MBB4439877.1"/>
    </source>
</evidence>
<accession>A0A7W6UMQ5</accession>
<dbReference type="Proteomes" id="UP000533724">
    <property type="component" value="Unassembled WGS sequence"/>
</dbReference>
<proteinExistence type="predicted"/>
<organism evidence="1 2">
    <name type="scientific">Rhizobium esperanzae</name>
    <dbReference type="NCBI Taxonomy" id="1967781"/>
    <lineage>
        <taxon>Bacteria</taxon>
        <taxon>Pseudomonadati</taxon>
        <taxon>Pseudomonadota</taxon>
        <taxon>Alphaproteobacteria</taxon>
        <taxon>Hyphomicrobiales</taxon>
        <taxon>Rhizobiaceae</taxon>
        <taxon>Rhizobium/Agrobacterium group</taxon>
        <taxon>Rhizobium</taxon>
    </lineage>
</organism>
<comment type="caution">
    <text evidence="1">The sequence shown here is derived from an EMBL/GenBank/DDBJ whole genome shotgun (WGS) entry which is preliminary data.</text>
</comment>
<evidence type="ECO:0008006" key="3">
    <source>
        <dbReference type="Google" id="ProtNLM"/>
    </source>
</evidence>
<protein>
    <recommendedName>
        <fullName evidence="3">CopG family transcriptional regulator</fullName>
    </recommendedName>
</protein>
<dbReference type="EMBL" id="JACIHI010000006">
    <property type="protein sequence ID" value="MBB4439877.1"/>
    <property type="molecule type" value="Genomic_DNA"/>
</dbReference>
<dbReference type="AlphaFoldDB" id="A0A7W6UMQ5"/>
<reference evidence="1 2" key="1">
    <citation type="submission" date="2020-08" db="EMBL/GenBank/DDBJ databases">
        <title>Genomic Encyclopedia of Type Strains, Phase IV (KMG-V): Genome sequencing to study the core and pangenomes of soil and plant-associated prokaryotes.</title>
        <authorList>
            <person name="Whitman W."/>
        </authorList>
    </citation>
    <scope>NUCLEOTIDE SEQUENCE [LARGE SCALE GENOMIC DNA]</scope>
    <source>
        <strain evidence="1 2">SEMIA 414</strain>
    </source>
</reference>